<name>A0ACC2DY51_DIPCM</name>
<reference evidence="2" key="1">
    <citation type="journal article" date="2024" name="Proc. Natl. Acad. Sci. U.S.A.">
        <title>Extraordinary preservation of gene collinearity over three hundred million years revealed in homosporous lycophytes.</title>
        <authorList>
            <person name="Li C."/>
            <person name="Wickell D."/>
            <person name="Kuo L.Y."/>
            <person name="Chen X."/>
            <person name="Nie B."/>
            <person name="Liao X."/>
            <person name="Peng D."/>
            <person name="Ji J."/>
            <person name="Jenkins J."/>
            <person name="Williams M."/>
            <person name="Shu S."/>
            <person name="Plott C."/>
            <person name="Barry K."/>
            <person name="Rajasekar S."/>
            <person name="Grimwood J."/>
            <person name="Han X."/>
            <person name="Sun S."/>
            <person name="Hou Z."/>
            <person name="He W."/>
            <person name="Dai G."/>
            <person name="Sun C."/>
            <person name="Schmutz J."/>
            <person name="Leebens-Mack J.H."/>
            <person name="Li F.W."/>
            <person name="Wang L."/>
        </authorList>
    </citation>
    <scope>NUCLEOTIDE SEQUENCE [LARGE SCALE GENOMIC DNA]</scope>
    <source>
        <strain evidence="2">cv. PW_Plant_1</strain>
    </source>
</reference>
<sequence>MVSISGPLHCTPSFTRRYQTRLASQHSVSSTNLGRRAYFPSPRDGASKINSFGQGKILSSLQHRALLEKSHGVEGKCVEVLSGSGYVPMSAPVFRKRVQKHGMMLISQVFKPRNKVEPAELHYPSKWKSSLRCSSSSEDSSLNGSVNLESDMKGEPTSDSSKENQSVSTSLKNSAQLLHVPVNEERLDGRSGFASFYRNFKTEKEDKFGLVNSSSKTKTQSFLWLVAPFILVASIVIPPIFLRQLIETVLEDTLVTDFVILFFTEAAFYIGAYLFLYITQKLWAQVQPQKPEWSLAVYVQGYRVSSLICLALSVILPIVSIYLVWPWIGPAAAAALVPYMAGLVVQFWFEESMKESSLWPHIQVIFQVYRLHQLNRGAQLAAGLLFTLKGIESTAETLAINGSLQTLMTVIQLLGIICLWSLGSFLVQTSLFQHQEPEQS</sequence>
<organism evidence="1 2">
    <name type="scientific">Diphasiastrum complanatum</name>
    <name type="common">Issler's clubmoss</name>
    <name type="synonym">Lycopodium complanatum</name>
    <dbReference type="NCBI Taxonomy" id="34168"/>
    <lineage>
        <taxon>Eukaryota</taxon>
        <taxon>Viridiplantae</taxon>
        <taxon>Streptophyta</taxon>
        <taxon>Embryophyta</taxon>
        <taxon>Tracheophyta</taxon>
        <taxon>Lycopodiopsida</taxon>
        <taxon>Lycopodiales</taxon>
        <taxon>Lycopodiaceae</taxon>
        <taxon>Lycopodioideae</taxon>
        <taxon>Diphasiastrum</taxon>
    </lineage>
</organism>
<comment type="caution">
    <text evidence="1">The sequence shown here is derived from an EMBL/GenBank/DDBJ whole genome shotgun (WGS) entry which is preliminary data.</text>
</comment>
<dbReference type="EMBL" id="CM055095">
    <property type="protein sequence ID" value="KAJ7558932.1"/>
    <property type="molecule type" value="Genomic_DNA"/>
</dbReference>
<gene>
    <name evidence="1" type="ORF">O6H91_04G061900</name>
</gene>
<proteinExistence type="predicted"/>
<evidence type="ECO:0000313" key="1">
    <source>
        <dbReference type="EMBL" id="KAJ7558932.1"/>
    </source>
</evidence>
<accession>A0ACC2DY51</accession>
<evidence type="ECO:0000313" key="2">
    <source>
        <dbReference type="Proteomes" id="UP001162992"/>
    </source>
</evidence>
<keyword evidence="2" id="KW-1185">Reference proteome</keyword>
<protein>
    <submittedName>
        <fullName evidence="1">Uncharacterized protein</fullName>
    </submittedName>
</protein>
<dbReference type="Proteomes" id="UP001162992">
    <property type="component" value="Chromosome 4"/>
</dbReference>